<feature type="domain" description="DUF5808" evidence="3">
    <location>
        <begin position="317"/>
        <end position="340"/>
    </location>
</feature>
<evidence type="ECO:0000259" key="3">
    <source>
        <dbReference type="Pfam" id="PF19124"/>
    </source>
</evidence>
<feature type="transmembrane region" description="Helical" evidence="1">
    <location>
        <begin position="132"/>
        <end position="153"/>
    </location>
</feature>
<dbReference type="GO" id="GO:0009636">
    <property type="term" value="P:response to toxic substance"/>
    <property type="evidence" value="ECO:0007669"/>
    <property type="project" value="TreeGrafter"/>
</dbReference>
<keyword evidence="1" id="KW-0812">Transmembrane</keyword>
<keyword evidence="1" id="KW-0472">Membrane</keyword>
<feature type="transmembrane region" description="Helical" evidence="1">
    <location>
        <begin position="231"/>
        <end position="251"/>
    </location>
</feature>
<evidence type="ECO:0000259" key="2">
    <source>
        <dbReference type="Pfam" id="PF07853"/>
    </source>
</evidence>
<gene>
    <name evidence="4" type="ORF">Atai01_38780</name>
</gene>
<dbReference type="InterPro" id="IPR012867">
    <property type="entry name" value="DUF1648"/>
</dbReference>
<organism evidence="4 5">
    <name type="scientific">Amycolatopsis taiwanensis</name>
    <dbReference type="NCBI Taxonomy" id="342230"/>
    <lineage>
        <taxon>Bacteria</taxon>
        <taxon>Bacillati</taxon>
        <taxon>Actinomycetota</taxon>
        <taxon>Actinomycetes</taxon>
        <taxon>Pseudonocardiales</taxon>
        <taxon>Pseudonocardiaceae</taxon>
        <taxon>Amycolatopsis</taxon>
    </lineage>
</organism>
<dbReference type="EMBL" id="BSTI01000008">
    <property type="protein sequence ID" value="GLY67259.1"/>
    <property type="molecule type" value="Genomic_DNA"/>
</dbReference>
<keyword evidence="5" id="KW-1185">Reference proteome</keyword>
<feature type="transmembrane region" description="Helical" evidence="1">
    <location>
        <begin position="76"/>
        <end position="94"/>
    </location>
</feature>
<dbReference type="PANTHER" id="PTHR37810">
    <property type="entry name" value="IMMUNITY PROTEIN SDPI"/>
    <property type="match status" value="1"/>
</dbReference>
<feature type="transmembrane region" description="Helical" evidence="1">
    <location>
        <begin position="257"/>
        <end position="278"/>
    </location>
</feature>
<keyword evidence="1" id="KW-1133">Transmembrane helix</keyword>
<reference evidence="4" key="1">
    <citation type="submission" date="2023-03" db="EMBL/GenBank/DDBJ databases">
        <title>Amycolatopsis taiwanensis NBRC 103393.</title>
        <authorList>
            <person name="Ichikawa N."/>
            <person name="Sato H."/>
            <person name="Tonouchi N."/>
        </authorList>
    </citation>
    <scope>NUCLEOTIDE SEQUENCE</scope>
    <source>
        <strain evidence="4">NBRC 103393</strain>
    </source>
</reference>
<feature type="transmembrane region" description="Helical" evidence="1">
    <location>
        <begin position="173"/>
        <end position="201"/>
    </location>
</feature>
<comment type="caution">
    <text evidence="4">The sequence shown here is derived from an EMBL/GenBank/DDBJ whole genome shotgun (WGS) entry which is preliminary data.</text>
</comment>
<accession>A0A9W6R165</accession>
<dbReference type="Pfam" id="PF19124">
    <property type="entry name" value="DUF5808"/>
    <property type="match status" value="1"/>
</dbReference>
<sequence>MITYLLTGPLLLVVLAWLMPSLSKPTLPFGVRVPARHAGDPVIVEQRRAYRWWVGGAGGSLVVAGGVLTLLFNNPLAGVLVVIAVFAVIVPSFAHARSTIRAVKQHEHWYSGLRQTVAVDTSLRTRPEPFPWLWAVPAIALLVTTVVVGVVRYPTMPETLALHYDALGQPDRVVAKSITSAFGLVIVQTILTAGILLLAFLSSRFRADLDPANPAASARQHRGFVRGMAKATLILVACLNLSLLFTAWQIWSGAHSFSAAPVLVPVLVGLVVVLGFAIRTGQQGSRLPVTEDEHTDAVERDDDRYWRGLGQFYVNSDDPAIFVPKRFGVGWTINMANPRSIVVLVAIVATAVAVPLLLR</sequence>
<dbReference type="InterPro" id="IPR014574">
    <property type="entry name" value="UCP032908"/>
</dbReference>
<dbReference type="InterPro" id="IPR043831">
    <property type="entry name" value="DUF5808"/>
</dbReference>
<proteinExistence type="predicted"/>
<dbReference type="Pfam" id="PF07853">
    <property type="entry name" value="DUF1648"/>
    <property type="match status" value="1"/>
</dbReference>
<dbReference type="AlphaFoldDB" id="A0A9W6R165"/>
<evidence type="ECO:0000313" key="5">
    <source>
        <dbReference type="Proteomes" id="UP001165136"/>
    </source>
</evidence>
<feature type="transmembrane region" description="Helical" evidence="1">
    <location>
        <begin position="341"/>
        <end position="358"/>
    </location>
</feature>
<dbReference type="RefSeq" id="WP_285487718.1">
    <property type="nucleotide sequence ID" value="NZ_BSTI01000008.1"/>
</dbReference>
<feature type="domain" description="DUF1648" evidence="2">
    <location>
        <begin position="141"/>
        <end position="188"/>
    </location>
</feature>
<dbReference type="PIRSF" id="PIRSF032908">
    <property type="entry name" value="UCP032908"/>
    <property type="match status" value="1"/>
</dbReference>
<protein>
    <submittedName>
        <fullName evidence="4">Membrane protein</fullName>
    </submittedName>
</protein>
<name>A0A9W6R165_9PSEU</name>
<evidence type="ECO:0000313" key="4">
    <source>
        <dbReference type="EMBL" id="GLY67259.1"/>
    </source>
</evidence>
<evidence type="ECO:0000256" key="1">
    <source>
        <dbReference type="SAM" id="Phobius"/>
    </source>
</evidence>
<dbReference type="PANTHER" id="PTHR37810:SF5">
    <property type="entry name" value="IMMUNITY PROTEIN SDPI"/>
    <property type="match status" value="1"/>
</dbReference>
<dbReference type="Proteomes" id="UP001165136">
    <property type="component" value="Unassembled WGS sequence"/>
</dbReference>